<dbReference type="RefSeq" id="XP_033593641.1">
    <property type="nucleotide sequence ID" value="XM_033736304.1"/>
</dbReference>
<dbReference type="Proteomes" id="UP000799767">
    <property type="component" value="Unassembled WGS sequence"/>
</dbReference>
<dbReference type="PANTHER" id="PTHR42047:SF1">
    <property type="entry name" value="PROTEIN, PUTATIVE (AFU_ORTHOLOGUE AFUA_6G03560)-RELATED"/>
    <property type="match status" value="1"/>
</dbReference>
<sequence>MKVTAIIAAAVIGLASAAPVAEPQEAASKPSVGGQTYFRAVASDSGTPIHLQNLHAADGKIWIGKKTEKFCPDSAKKAGKCPGGSGTAFLSVNPSPGTLYMGVSVPNGQQVYIDQSTGALAYTPGGDPNVPNGAITNGWTFNPDIGNGAGLLKWRRGLVACSTTQVEGQYQIFANLKSVQFSPGCVGPFAAVTSNVTSPQAWQYE</sequence>
<dbReference type="InterPro" id="IPR052820">
    <property type="entry name" value="PhiA_domain"/>
</dbReference>
<keyword evidence="3" id="KW-1185">Reference proteome</keyword>
<dbReference type="PANTHER" id="PTHR42047">
    <property type="entry name" value="PROTEIN, PUTATIVE (AFU_ORTHOLOGUE AFUA_6G03560)-RELATED"/>
    <property type="match status" value="1"/>
</dbReference>
<feature type="chain" id="PRO_5025512782" description="Cell wall protein PhiA" evidence="1">
    <location>
        <begin position="18"/>
        <end position="205"/>
    </location>
</feature>
<dbReference type="GeneID" id="54477306"/>
<evidence type="ECO:0008006" key="4">
    <source>
        <dbReference type="Google" id="ProtNLM"/>
    </source>
</evidence>
<reference evidence="2" key="1">
    <citation type="journal article" date="2020" name="Stud. Mycol.">
        <title>101 Dothideomycetes genomes: a test case for predicting lifestyles and emergence of pathogens.</title>
        <authorList>
            <person name="Haridas S."/>
            <person name="Albert R."/>
            <person name="Binder M."/>
            <person name="Bloem J."/>
            <person name="Labutti K."/>
            <person name="Salamov A."/>
            <person name="Andreopoulos B."/>
            <person name="Baker S."/>
            <person name="Barry K."/>
            <person name="Bills G."/>
            <person name="Bluhm B."/>
            <person name="Cannon C."/>
            <person name="Castanera R."/>
            <person name="Culley D."/>
            <person name="Daum C."/>
            <person name="Ezra D."/>
            <person name="Gonzalez J."/>
            <person name="Henrissat B."/>
            <person name="Kuo A."/>
            <person name="Liang C."/>
            <person name="Lipzen A."/>
            <person name="Lutzoni F."/>
            <person name="Magnuson J."/>
            <person name="Mondo S."/>
            <person name="Nolan M."/>
            <person name="Ohm R."/>
            <person name="Pangilinan J."/>
            <person name="Park H.-J."/>
            <person name="Ramirez L."/>
            <person name="Alfaro M."/>
            <person name="Sun H."/>
            <person name="Tritt A."/>
            <person name="Yoshinaga Y."/>
            <person name="Zwiers L.-H."/>
            <person name="Turgeon B."/>
            <person name="Goodwin S."/>
            <person name="Spatafora J."/>
            <person name="Crous P."/>
            <person name="Grigoriev I."/>
        </authorList>
    </citation>
    <scope>NUCLEOTIDE SEQUENCE</scope>
    <source>
        <strain evidence="2">CBS 113389</strain>
    </source>
</reference>
<evidence type="ECO:0000313" key="3">
    <source>
        <dbReference type="Proteomes" id="UP000799767"/>
    </source>
</evidence>
<protein>
    <recommendedName>
        <fullName evidence="4">Cell wall protein PhiA</fullName>
    </recommendedName>
</protein>
<dbReference type="EMBL" id="MU001631">
    <property type="protein sequence ID" value="KAF2487072.1"/>
    <property type="molecule type" value="Genomic_DNA"/>
</dbReference>
<dbReference type="OrthoDB" id="5430620at2759"/>
<organism evidence="2 3">
    <name type="scientific">Neohortaea acidophila</name>
    <dbReference type="NCBI Taxonomy" id="245834"/>
    <lineage>
        <taxon>Eukaryota</taxon>
        <taxon>Fungi</taxon>
        <taxon>Dikarya</taxon>
        <taxon>Ascomycota</taxon>
        <taxon>Pezizomycotina</taxon>
        <taxon>Dothideomycetes</taxon>
        <taxon>Dothideomycetidae</taxon>
        <taxon>Mycosphaerellales</taxon>
        <taxon>Teratosphaeriaceae</taxon>
        <taxon>Neohortaea</taxon>
    </lineage>
</organism>
<evidence type="ECO:0000256" key="1">
    <source>
        <dbReference type="SAM" id="SignalP"/>
    </source>
</evidence>
<proteinExistence type="predicted"/>
<feature type="signal peptide" evidence="1">
    <location>
        <begin position="1"/>
        <end position="17"/>
    </location>
</feature>
<accession>A0A6A6Q465</accession>
<evidence type="ECO:0000313" key="2">
    <source>
        <dbReference type="EMBL" id="KAF2487072.1"/>
    </source>
</evidence>
<keyword evidence="1" id="KW-0732">Signal</keyword>
<dbReference type="AlphaFoldDB" id="A0A6A6Q465"/>
<name>A0A6A6Q465_9PEZI</name>
<gene>
    <name evidence="2" type="ORF">BDY17DRAFT_319640</name>
</gene>